<accession>A0A9X2D3Y8</accession>
<dbReference type="Proteomes" id="UP001139721">
    <property type="component" value="Unassembled WGS sequence"/>
</dbReference>
<dbReference type="EMBL" id="JAJKBJ010000031">
    <property type="protein sequence ID" value="MCL9685605.1"/>
    <property type="molecule type" value="Genomic_DNA"/>
</dbReference>
<keyword evidence="2" id="KW-1185">Reference proteome</keyword>
<name>A0A9X2D3Y8_9GAMM</name>
<comment type="caution">
    <text evidence="1">The sequence shown here is derived from an EMBL/GenBank/DDBJ whole genome shotgun (WGS) entry which is preliminary data.</text>
</comment>
<proteinExistence type="predicted"/>
<dbReference type="AlphaFoldDB" id="A0A9X2D3Y8"/>
<gene>
    <name evidence="1" type="ORF">LOX96_16005</name>
</gene>
<protein>
    <submittedName>
        <fullName evidence="1">Uncharacterized protein</fullName>
    </submittedName>
</protein>
<reference evidence="1" key="1">
    <citation type="submission" date="2021-11" db="EMBL/GenBank/DDBJ databases">
        <title>Legionella maioricencis sp. nov., a new species isolated from hot water samples in Mallorca.</title>
        <authorList>
            <person name="Crespi S."/>
            <person name="Drasar V."/>
            <person name="Salva-Serra F."/>
            <person name="Jaen-Luchoro D."/>
            <person name="Pineiro-Iglesias B."/>
            <person name="Aliaga F."/>
            <person name="Fernandez-Juarez V."/>
            <person name="Coll G."/>
            <person name="Moore E.R.B."/>
            <person name="Bennasar-Figueras A."/>
        </authorList>
    </citation>
    <scope>NUCLEOTIDE SEQUENCE</scope>
    <source>
        <strain evidence="1">HCPI-6</strain>
    </source>
</reference>
<dbReference type="RefSeq" id="WP_250424483.1">
    <property type="nucleotide sequence ID" value="NZ_JAJKBJ010000031.1"/>
</dbReference>
<organism evidence="1 2">
    <name type="scientific">Legionella maioricensis</name>
    <dbReference type="NCBI Taxonomy" id="2896528"/>
    <lineage>
        <taxon>Bacteria</taxon>
        <taxon>Pseudomonadati</taxon>
        <taxon>Pseudomonadota</taxon>
        <taxon>Gammaproteobacteria</taxon>
        <taxon>Legionellales</taxon>
        <taxon>Legionellaceae</taxon>
        <taxon>Legionella</taxon>
    </lineage>
</organism>
<evidence type="ECO:0000313" key="2">
    <source>
        <dbReference type="Proteomes" id="UP001139721"/>
    </source>
</evidence>
<sequence>MPFLNSFSRQNKTHVIEFYSYSDEYSREQITHEVISGANAGSILSAIYGQNIRFVYAPDNEKYQLVLKEAETRGYKQTIINLYEPNQLHHLLSRIKPGDSILINGQGDIDKELIAGRDAEELTDILLDEFRLKDIQLNNLDIDSCLMGRVESYRNVLKSLLKNFQTITTYTELCSVSSGGDQLFRMWIKKKSEGYSFYKEDEINGGEIRITEYTDFYRALLKESWKPNPNNSDEIDISDCMNLSW</sequence>
<evidence type="ECO:0000313" key="1">
    <source>
        <dbReference type="EMBL" id="MCL9685605.1"/>
    </source>
</evidence>